<evidence type="ECO:0000256" key="7">
    <source>
        <dbReference type="SAM" id="Coils"/>
    </source>
</evidence>
<keyword evidence="3" id="KW-0493">Microtubule</keyword>
<keyword evidence="11" id="KW-1185">Reference proteome</keyword>
<keyword evidence="2" id="KW-0963">Cytoplasm</keyword>
<dbReference type="PANTHER" id="PTHR18916:SF83">
    <property type="entry name" value="TIP ELONGATION PROTEIN 1"/>
    <property type="match status" value="1"/>
</dbReference>
<feature type="compositionally biased region" description="Low complexity" evidence="8">
    <location>
        <begin position="124"/>
        <end position="133"/>
    </location>
</feature>
<feature type="region of interest" description="Disordered" evidence="8">
    <location>
        <begin position="471"/>
        <end position="538"/>
    </location>
</feature>
<dbReference type="EMBL" id="CP120628">
    <property type="protein sequence ID" value="WEW58447.1"/>
    <property type="molecule type" value="Genomic_DNA"/>
</dbReference>
<comment type="subcellular location">
    <subcellularLocation>
        <location evidence="1">Cytoplasm</location>
        <location evidence="1">Cytoskeleton</location>
    </subcellularLocation>
</comment>
<reference evidence="10" key="1">
    <citation type="submission" date="2023-03" db="EMBL/GenBank/DDBJ databases">
        <title>Emydomyces testavorans Genome Sequence.</title>
        <authorList>
            <person name="Hoyer L."/>
        </authorList>
    </citation>
    <scope>NUCLEOTIDE SEQUENCE</scope>
    <source>
        <strain evidence="10">16-2883</strain>
    </source>
</reference>
<dbReference type="PROSITE" id="PS50245">
    <property type="entry name" value="CAP_GLY_2"/>
    <property type="match status" value="1"/>
</dbReference>
<feature type="domain" description="CAP-Gly" evidence="9">
    <location>
        <begin position="27"/>
        <end position="73"/>
    </location>
</feature>
<dbReference type="PANTHER" id="PTHR18916">
    <property type="entry name" value="DYNACTIN 1-RELATED MICROTUBULE-BINDING"/>
    <property type="match status" value="1"/>
</dbReference>
<protein>
    <recommendedName>
        <fullName evidence="9">CAP-Gly domain-containing protein</fullName>
    </recommendedName>
</protein>
<feature type="region of interest" description="Disordered" evidence="8">
    <location>
        <begin position="585"/>
        <end position="639"/>
    </location>
</feature>
<dbReference type="SUPFAM" id="SSF74924">
    <property type="entry name" value="Cap-Gly domain"/>
    <property type="match status" value="1"/>
</dbReference>
<gene>
    <name evidence="10" type="ORF">PRK78_003915</name>
</gene>
<evidence type="ECO:0000256" key="1">
    <source>
        <dbReference type="ARBA" id="ARBA00004245"/>
    </source>
</evidence>
<keyword evidence="6" id="KW-0206">Cytoskeleton</keyword>
<evidence type="ECO:0000256" key="5">
    <source>
        <dbReference type="ARBA" id="ARBA00023054"/>
    </source>
</evidence>
<dbReference type="Gene3D" id="1.10.287.1490">
    <property type="match status" value="1"/>
</dbReference>
<dbReference type="InterPro" id="IPR036859">
    <property type="entry name" value="CAP-Gly_dom_sf"/>
</dbReference>
<feature type="compositionally biased region" description="Polar residues" evidence="8">
    <location>
        <begin position="600"/>
        <end position="638"/>
    </location>
</feature>
<feature type="compositionally biased region" description="Polar residues" evidence="8">
    <location>
        <begin position="83"/>
        <end position="101"/>
    </location>
</feature>
<dbReference type="Pfam" id="PF01302">
    <property type="entry name" value="CAP_GLY"/>
    <property type="match status" value="1"/>
</dbReference>
<dbReference type="GO" id="GO:0005874">
    <property type="term" value="C:microtubule"/>
    <property type="evidence" value="ECO:0007669"/>
    <property type="project" value="UniProtKB-KW"/>
</dbReference>
<evidence type="ECO:0000256" key="4">
    <source>
        <dbReference type="ARBA" id="ARBA00022737"/>
    </source>
</evidence>
<feature type="compositionally biased region" description="Polar residues" evidence="8">
    <location>
        <begin position="471"/>
        <end position="486"/>
    </location>
</feature>
<evidence type="ECO:0000256" key="3">
    <source>
        <dbReference type="ARBA" id="ARBA00022701"/>
    </source>
</evidence>
<organism evidence="10 11">
    <name type="scientific">Emydomyces testavorans</name>
    <dbReference type="NCBI Taxonomy" id="2070801"/>
    <lineage>
        <taxon>Eukaryota</taxon>
        <taxon>Fungi</taxon>
        <taxon>Dikarya</taxon>
        <taxon>Ascomycota</taxon>
        <taxon>Pezizomycotina</taxon>
        <taxon>Eurotiomycetes</taxon>
        <taxon>Eurotiomycetidae</taxon>
        <taxon>Onygenales</taxon>
        <taxon>Nannizziopsiaceae</taxon>
        <taxon>Emydomyces</taxon>
    </lineage>
</organism>
<dbReference type="InterPro" id="IPR000938">
    <property type="entry name" value="CAP-Gly_domain"/>
</dbReference>
<proteinExistence type="predicted"/>
<sequence length="692" mass="75833">MASVDEIQVGDLVNVPGGMYGTVKFIGVVAGKPGRFAGVELAPEHAGRGKNNGDVEGRYYFNTSVPGSGIFVPINGKYVTKRLSSGTPQTPAKPNFTNFSRSVGPGVVNPTASLNRPKFRRPSLPRSESPRVPVTSSPPKVNLSGLRTPSGFSKVASGNGVSRNANRPLRSSSRPPSRISVESNTPSIAKRSDLVRTPAFEDQEVIERIKYLEQKLRDRDRQLEDQATTLAEFQKSITELEGSDALQIRAQLREKNEKIAALTAEFDSHRADFRSTLDTLEVAASETERVYEKRVEELMQANRELQSRGEDVETVARQLKQLEELVSELEEGLEDARRGEAEARGEVEFLRGEVERTRLELKQEKEKSAAVIKEGVSPDGVHRPLSREIDQKDDEIRGLKAIIHSLSRGDPTSHNLLQNGMSHGGGRMTDHDHQRTSQLESRIQELEAHSELKSYRIEELERELERLQLNNHHSSRSRSGTITTNPLKIHKNQEPGGNIAGPSSSNHTHTLSDRTIVPNDWRDPAPSNNGSQYFSPVRANDSHRLPTMQESDNHSSSTDEESGWCEICETSGHDILTCTNMFGSGGTTGTNNDLTRDRSSYSTVNRPTSSGAAGSSYQPSGFNASNGHKNASSPSSQRTGRDVVLEGLKSIGGLSSSLAPIAGKASGIIDETKWCALCERDGHESIDCPFDE</sequence>
<keyword evidence="5 7" id="KW-0175">Coiled coil</keyword>
<evidence type="ECO:0000259" key="9">
    <source>
        <dbReference type="PROSITE" id="PS50245"/>
    </source>
</evidence>
<name>A0AAF0DIY6_9EURO</name>
<dbReference type="AlphaFoldDB" id="A0AAF0DIY6"/>
<feature type="coiled-coil region" evidence="7">
    <location>
        <begin position="245"/>
        <end position="374"/>
    </location>
</feature>
<evidence type="ECO:0000313" key="11">
    <source>
        <dbReference type="Proteomes" id="UP001219355"/>
    </source>
</evidence>
<dbReference type="Gene3D" id="2.30.30.190">
    <property type="entry name" value="CAP Gly-rich-like domain"/>
    <property type="match status" value="1"/>
</dbReference>
<dbReference type="InterPro" id="IPR032108">
    <property type="entry name" value="CLIP1_ZNF"/>
</dbReference>
<evidence type="ECO:0000313" key="10">
    <source>
        <dbReference type="EMBL" id="WEW58447.1"/>
    </source>
</evidence>
<dbReference type="Pfam" id="PF16641">
    <property type="entry name" value="CLIP1_ZNF"/>
    <property type="match status" value="1"/>
</dbReference>
<evidence type="ECO:0000256" key="6">
    <source>
        <dbReference type="ARBA" id="ARBA00023212"/>
    </source>
</evidence>
<evidence type="ECO:0000256" key="2">
    <source>
        <dbReference type="ARBA" id="ARBA00022490"/>
    </source>
</evidence>
<dbReference type="SMART" id="SM01052">
    <property type="entry name" value="CAP_GLY"/>
    <property type="match status" value="1"/>
</dbReference>
<keyword evidence="4" id="KW-0677">Repeat</keyword>
<evidence type="ECO:0000256" key="8">
    <source>
        <dbReference type="SAM" id="MobiDB-lite"/>
    </source>
</evidence>
<dbReference type="Proteomes" id="UP001219355">
    <property type="component" value="Chromosome 2"/>
</dbReference>
<feature type="compositionally biased region" description="Low complexity" evidence="8">
    <location>
        <begin position="162"/>
        <end position="178"/>
    </location>
</feature>
<feature type="region of interest" description="Disordered" evidence="8">
    <location>
        <begin position="83"/>
        <end position="192"/>
    </location>
</feature>
<feature type="compositionally biased region" description="Polar residues" evidence="8">
    <location>
        <begin position="134"/>
        <end position="151"/>
    </location>
</feature>
<accession>A0AAF0DIY6</accession>